<dbReference type="InterPro" id="IPR025662">
    <property type="entry name" value="Sigma_54_int_dom_ATP-bd_1"/>
</dbReference>
<dbReference type="Proteomes" id="UP001595886">
    <property type="component" value="Unassembled WGS sequence"/>
</dbReference>
<dbReference type="InterPro" id="IPR009057">
    <property type="entry name" value="Homeodomain-like_sf"/>
</dbReference>
<evidence type="ECO:0000256" key="7">
    <source>
        <dbReference type="SAM" id="MobiDB-lite"/>
    </source>
</evidence>
<dbReference type="InterPro" id="IPR002197">
    <property type="entry name" value="HTH_Fis"/>
</dbReference>
<evidence type="ECO:0000256" key="1">
    <source>
        <dbReference type="ARBA" id="ARBA00022741"/>
    </source>
</evidence>
<dbReference type="InterPro" id="IPR003593">
    <property type="entry name" value="AAA+_ATPase"/>
</dbReference>
<gene>
    <name evidence="10" type="ORF">ACFO6Q_13115</name>
</gene>
<dbReference type="InterPro" id="IPR025944">
    <property type="entry name" value="Sigma_54_int_dom_CS"/>
</dbReference>
<dbReference type="PROSITE" id="PS00688">
    <property type="entry name" value="SIGMA54_INTERACT_3"/>
    <property type="match status" value="1"/>
</dbReference>
<evidence type="ECO:0000256" key="3">
    <source>
        <dbReference type="ARBA" id="ARBA00023015"/>
    </source>
</evidence>
<dbReference type="Pfam" id="PF00158">
    <property type="entry name" value="Sigma54_activat"/>
    <property type="match status" value="1"/>
</dbReference>
<accession>A0ABV9QWT4</accession>
<dbReference type="InterPro" id="IPR011006">
    <property type="entry name" value="CheY-like_superfamily"/>
</dbReference>
<dbReference type="SUPFAM" id="SSF46689">
    <property type="entry name" value="Homeodomain-like"/>
    <property type="match status" value="1"/>
</dbReference>
<dbReference type="Gene3D" id="3.40.50.300">
    <property type="entry name" value="P-loop containing nucleotide triphosphate hydrolases"/>
    <property type="match status" value="1"/>
</dbReference>
<dbReference type="Gene3D" id="1.10.8.60">
    <property type="match status" value="1"/>
</dbReference>
<evidence type="ECO:0000259" key="8">
    <source>
        <dbReference type="PROSITE" id="PS50045"/>
    </source>
</evidence>
<keyword evidence="1" id="KW-0547">Nucleotide-binding</keyword>
<evidence type="ECO:0000313" key="11">
    <source>
        <dbReference type="Proteomes" id="UP001595886"/>
    </source>
</evidence>
<dbReference type="Gene3D" id="3.40.50.2300">
    <property type="match status" value="1"/>
</dbReference>
<dbReference type="InterPro" id="IPR027417">
    <property type="entry name" value="P-loop_NTPase"/>
</dbReference>
<keyword evidence="11" id="KW-1185">Reference proteome</keyword>
<dbReference type="Gene3D" id="1.10.10.60">
    <property type="entry name" value="Homeodomain-like"/>
    <property type="match status" value="1"/>
</dbReference>
<evidence type="ECO:0000259" key="9">
    <source>
        <dbReference type="PROSITE" id="PS50110"/>
    </source>
</evidence>
<sequence length="464" mass="51083">MTDRCESAGNVLLADDSADFRSKVAQLARSCGCEVTAAATFDAARGIAADREFDLLLVDVALPDGDGLDFVEEVDLAAHGRIAVVTASPSLETAVRAVRAPVAEYLVKPVPTGALIRLLEEARLRAQTRRPPETGQLGGMIGQSATMRALFEQLRRVAPLDVRVFLHGESGTGKELVARALHGLSGRAGRFVAVNCGAIAPDLMSSQLFGHERGSFTGAVQAHAGFFEQAAGGTLFLDEVTEMPQELQVFLLRVLETRTLVRVGGTREVPFDVRVVAASNRDPQHAVAAGRLRPDLYYRLAEFPIEIAPLRDRSDDVPLLVRHFVARLNERYGRSRRFDAPSLRRLAEYDWPGNVRELQHVVQRHYLLSDDDTIRVHLPSPRPQTDSDGSVRFRVGMTLADVEREMLLRTLASCGDNKRRAARTLGITAKTIYNRLRRYRSRGLLETPETPDGGAPDRAEDGWH</sequence>
<dbReference type="PROSITE" id="PS00676">
    <property type="entry name" value="SIGMA54_INTERACT_2"/>
    <property type="match status" value="1"/>
</dbReference>
<dbReference type="SMART" id="SM00448">
    <property type="entry name" value="REC"/>
    <property type="match status" value="1"/>
</dbReference>
<dbReference type="Pfam" id="PF25601">
    <property type="entry name" value="AAA_lid_14"/>
    <property type="match status" value="1"/>
</dbReference>
<keyword evidence="2" id="KW-0067">ATP-binding</keyword>
<evidence type="ECO:0000256" key="6">
    <source>
        <dbReference type="PROSITE-ProRule" id="PRU00169"/>
    </source>
</evidence>
<feature type="domain" description="Sigma-54 factor interaction" evidence="8">
    <location>
        <begin position="140"/>
        <end position="367"/>
    </location>
</feature>
<protein>
    <submittedName>
        <fullName evidence="10">Sigma-54-dependent transcriptional regulator</fullName>
    </submittedName>
</protein>
<keyword evidence="6" id="KW-0597">Phosphoprotein</keyword>
<dbReference type="PROSITE" id="PS00675">
    <property type="entry name" value="SIGMA54_INTERACT_1"/>
    <property type="match status" value="1"/>
</dbReference>
<dbReference type="PROSITE" id="PS50045">
    <property type="entry name" value="SIGMA54_INTERACT_4"/>
    <property type="match status" value="1"/>
</dbReference>
<dbReference type="Pfam" id="PF00072">
    <property type="entry name" value="Response_reg"/>
    <property type="match status" value="1"/>
</dbReference>
<dbReference type="PANTHER" id="PTHR32071:SF117">
    <property type="entry name" value="PTS-DEPENDENT DIHYDROXYACETONE KINASE OPERON REGULATORY PROTEIN-RELATED"/>
    <property type="match status" value="1"/>
</dbReference>
<dbReference type="SUPFAM" id="SSF52172">
    <property type="entry name" value="CheY-like"/>
    <property type="match status" value="1"/>
</dbReference>
<feature type="modified residue" description="4-aspartylphosphate" evidence="6">
    <location>
        <position position="59"/>
    </location>
</feature>
<evidence type="ECO:0000256" key="4">
    <source>
        <dbReference type="ARBA" id="ARBA00023125"/>
    </source>
</evidence>
<comment type="caution">
    <text evidence="10">The sequence shown here is derived from an EMBL/GenBank/DDBJ whole genome shotgun (WGS) entry which is preliminary data.</text>
</comment>
<dbReference type="InterPro" id="IPR025943">
    <property type="entry name" value="Sigma_54_int_dom_ATP-bd_2"/>
</dbReference>
<dbReference type="CDD" id="cd00009">
    <property type="entry name" value="AAA"/>
    <property type="match status" value="1"/>
</dbReference>
<feature type="compositionally biased region" description="Basic and acidic residues" evidence="7">
    <location>
        <begin position="455"/>
        <end position="464"/>
    </location>
</feature>
<dbReference type="PRINTS" id="PR01590">
    <property type="entry name" value="HTHFIS"/>
</dbReference>
<dbReference type="RefSeq" id="WP_380021556.1">
    <property type="nucleotide sequence ID" value="NZ_JBHSHD010000010.1"/>
</dbReference>
<name>A0ABV9QWT4_9GAMM</name>
<dbReference type="SUPFAM" id="SSF52540">
    <property type="entry name" value="P-loop containing nucleoside triphosphate hydrolases"/>
    <property type="match status" value="1"/>
</dbReference>
<dbReference type="InterPro" id="IPR001789">
    <property type="entry name" value="Sig_transdc_resp-reg_receiver"/>
</dbReference>
<keyword evidence="4" id="KW-0238">DNA-binding</keyword>
<organism evidence="10 11">
    <name type="scientific">Dokdonella ginsengisoli</name>
    <dbReference type="NCBI Taxonomy" id="363846"/>
    <lineage>
        <taxon>Bacteria</taxon>
        <taxon>Pseudomonadati</taxon>
        <taxon>Pseudomonadota</taxon>
        <taxon>Gammaproteobacteria</taxon>
        <taxon>Lysobacterales</taxon>
        <taxon>Rhodanobacteraceae</taxon>
        <taxon>Dokdonella</taxon>
    </lineage>
</organism>
<dbReference type="PROSITE" id="PS50110">
    <property type="entry name" value="RESPONSE_REGULATORY"/>
    <property type="match status" value="1"/>
</dbReference>
<dbReference type="PANTHER" id="PTHR32071">
    <property type="entry name" value="TRANSCRIPTIONAL REGULATORY PROTEIN"/>
    <property type="match status" value="1"/>
</dbReference>
<proteinExistence type="predicted"/>
<evidence type="ECO:0000313" key="10">
    <source>
        <dbReference type="EMBL" id="MFC4821271.1"/>
    </source>
</evidence>
<keyword evidence="3" id="KW-0805">Transcription regulation</keyword>
<dbReference type="Pfam" id="PF02954">
    <property type="entry name" value="HTH_8"/>
    <property type="match status" value="1"/>
</dbReference>
<dbReference type="EMBL" id="JBHSHD010000010">
    <property type="protein sequence ID" value="MFC4821271.1"/>
    <property type="molecule type" value="Genomic_DNA"/>
</dbReference>
<feature type="domain" description="Response regulatory" evidence="9">
    <location>
        <begin position="10"/>
        <end position="123"/>
    </location>
</feature>
<feature type="region of interest" description="Disordered" evidence="7">
    <location>
        <begin position="443"/>
        <end position="464"/>
    </location>
</feature>
<dbReference type="CDD" id="cd00156">
    <property type="entry name" value="REC"/>
    <property type="match status" value="1"/>
</dbReference>
<reference evidence="11" key="1">
    <citation type="journal article" date="2019" name="Int. J. Syst. Evol. Microbiol.">
        <title>The Global Catalogue of Microorganisms (GCM) 10K type strain sequencing project: providing services to taxonomists for standard genome sequencing and annotation.</title>
        <authorList>
            <consortium name="The Broad Institute Genomics Platform"/>
            <consortium name="The Broad Institute Genome Sequencing Center for Infectious Disease"/>
            <person name="Wu L."/>
            <person name="Ma J."/>
        </authorList>
    </citation>
    <scope>NUCLEOTIDE SEQUENCE [LARGE SCALE GENOMIC DNA]</scope>
    <source>
        <strain evidence="11">CCUG 30340</strain>
    </source>
</reference>
<dbReference type="SMART" id="SM00382">
    <property type="entry name" value="AAA"/>
    <property type="match status" value="1"/>
</dbReference>
<evidence type="ECO:0000256" key="5">
    <source>
        <dbReference type="ARBA" id="ARBA00023163"/>
    </source>
</evidence>
<keyword evidence="5" id="KW-0804">Transcription</keyword>
<dbReference type="InterPro" id="IPR002078">
    <property type="entry name" value="Sigma_54_int"/>
</dbReference>
<evidence type="ECO:0000256" key="2">
    <source>
        <dbReference type="ARBA" id="ARBA00022840"/>
    </source>
</evidence>
<dbReference type="InterPro" id="IPR058031">
    <property type="entry name" value="AAA_lid_NorR"/>
</dbReference>